<dbReference type="GO" id="GO:0005829">
    <property type="term" value="C:cytosol"/>
    <property type="evidence" value="ECO:0007669"/>
    <property type="project" value="TreeGrafter"/>
</dbReference>
<dbReference type="AlphaFoldDB" id="A0A7V4DEN9"/>
<keyword evidence="5" id="KW-0620">Polyamine biosynthesis</keyword>
<dbReference type="InterPro" id="IPR003826">
    <property type="entry name" value="AdoMetDC_fam_prok"/>
</dbReference>
<dbReference type="InterPro" id="IPR017716">
    <property type="entry name" value="S-AdoMet_deCOase_pro-enz"/>
</dbReference>
<keyword evidence="2" id="KW-0210">Decarboxylase</keyword>
<keyword evidence="8" id="KW-0704">Schiff base</keyword>
<keyword evidence="3" id="KW-0068">Autocatalytic cleavage</keyword>
<dbReference type="GO" id="GO:0008295">
    <property type="term" value="P:spermidine biosynthetic process"/>
    <property type="evidence" value="ECO:0007669"/>
    <property type="project" value="UniProtKB-KW"/>
</dbReference>
<evidence type="ECO:0000256" key="7">
    <source>
        <dbReference type="ARBA" id="ARBA00023239"/>
    </source>
</evidence>
<dbReference type="Gene3D" id="3.60.90.10">
    <property type="entry name" value="S-adenosylmethionine decarboxylase"/>
    <property type="match status" value="1"/>
</dbReference>
<dbReference type="InterPro" id="IPR016067">
    <property type="entry name" value="S-AdoMet_deCO2ase_core"/>
</dbReference>
<dbReference type="NCBIfam" id="TIGR03330">
    <property type="entry name" value="SAM_DCase_Bsu"/>
    <property type="match status" value="1"/>
</dbReference>
<evidence type="ECO:0000256" key="9">
    <source>
        <dbReference type="ARBA" id="ARBA00023317"/>
    </source>
</evidence>
<organism evidence="10">
    <name type="scientific">Candidatus Caldatribacterium californiense</name>
    <dbReference type="NCBI Taxonomy" id="1454726"/>
    <lineage>
        <taxon>Bacteria</taxon>
        <taxon>Pseudomonadati</taxon>
        <taxon>Atribacterota</taxon>
        <taxon>Atribacteria</taxon>
        <taxon>Atribacterales</taxon>
        <taxon>Candidatus Caldatribacteriaceae</taxon>
        <taxon>Candidatus Caldatribacterium</taxon>
    </lineage>
</organism>
<dbReference type="PANTHER" id="PTHR33866:SF2">
    <property type="entry name" value="S-ADENOSYLMETHIONINE DECARBOXYLASE PROENZYME"/>
    <property type="match status" value="1"/>
</dbReference>
<dbReference type="EMBL" id="DTFV01000085">
    <property type="protein sequence ID" value="HGI30840.1"/>
    <property type="molecule type" value="Genomic_DNA"/>
</dbReference>
<evidence type="ECO:0000256" key="1">
    <source>
        <dbReference type="ARBA" id="ARBA00001928"/>
    </source>
</evidence>
<protein>
    <submittedName>
        <fullName evidence="10">Adenosylmethionine decarboxylase</fullName>
        <ecNumber evidence="10">4.1.1.50</ecNumber>
    </submittedName>
</protein>
<dbReference type="PANTHER" id="PTHR33866">
    <property type="entry name" value="S-ADENOSYLMETHIONINE DECARBOXYLASE PROENZYME"/>
    <property type="match status" value="1"/>
</dbReference>
<gene>
    <name evidence="10" type="primary">speD</name>
    <name evidence="10" type="ORF">ENV30_05985</name>
</gene>
<accession>A0A7V4DEN9</accession>
<evidence type="ECO:0000256" key="6">
    <source>
        <dbReference type="ARBA" id="ARBA00023145"/>
    </source>
</evidence>
<dbReference type="EC" id="4.1.1.50" evidence="10"/>
<keyword evidence="6" id="KW-0865">Zymogen</keyword>
<dbReference type="GO" id="GO:0004014">
    <property type="term" value="F:adenosylmethionine decarboxylase activity"/>
    <property type="evidence" value="ECO:0007669"/>
    <property type="project" value="UniProtKB-EC"/>
</dbReference>
<proteinExistence type="predicted"/>
<comment type="caution">
    <text evidence="10">The sequence shown here is derived from an EMBL/GenBank/DDBJ whole genome shotgun (WGS) entry which is preliminary data.</text>
</comment>
<keyword evidence="4" id="KW-0745">Spermidine biosynthesis</keyword>
<dbReference type="SUPFAM" id="SSF56276">
    <property type="entry name" value="S-adenosylmethionine decarboxylase"/>
    <property type="match status" value="1"/>
</dbReference>
<sequence length="126" mass="14156">MHAEAVARHLLVEIVGSRLLNDAQRVEDFFRDLAATYGKEILALHVYQFEPYGLSGLLVMPESHVAIHTWPEYGYAALDVFLGASCDPKASVPLIERYFVPQDVRVVELERGVGKRNGTLVRPELH</sequence>
<keyword evidence="7 10" id="KW-0456">Lyase</keyword>
<evidence type="ECO:0000256" key="2">
    <source>
        <dbReference type="ARBA" id="ARBA00022793"/>
    </source>
</evidence>
<reference evidence="10" key="1">
    <citation type="journal article" date="2020" name="mSystems">
        <title>Genome- and Community-Level Interaction Insights into Carbon Utilization and Element Cycling Functions of Hydrothermarchaeota in Hydrothermal Sediment.</title>
        <authorList>
            <person name="Zhou Z."/>
            <person name="Liu Y."/>
            <person name="Xu W."/>
            <person name="Pan J."/>
            <person name="Luo Z.H."/>
            <person name="Li M."/>
        </authorList>
    </citation>
    <scope>NUCLEOTIDE SEQUENCE [LARGE SCALE GENOMIC DNA]</scope>
    <source>
        <strain evidence="10">SpSt-747</strain>
    </source>
</reference>
<comment type="cofactor">
    <cofactor evidence="1">
        <name>pyruvate</name>
        <dbReference type="ChEBI" id="CHEBI:15361"/>
    </cofactor>
</comment>
<evidence type="ECO:0000313" key="10">
    <source>
        <dbReference type="EMBL" id="HGI30840.1"/>
    </source>
</evidence>
<evidence type="ECO:0000256" key="4">
    <source>
        <dbReference type="ARBA" id="ARBA00023066"/>
    </source>
</evidence>
<keyword evidence="9" id="KW-0670">Pyruvate</keyword>
<evidence type="ECO:0000256" key="3">
    <source>
        <dbReference type="ARBA" id="ARBA00022813"/>
    </source>
</evidence>
<dbReference type="Pfam" id="PF02675">
    <property type="entry name" value="AdoMet_dc"/>
    <property type="match status" value="1"/>
</dbReference>
<evidence type="ECO:0000256" key="8">
    <source>
        <dbReference type="ARBA" id="ARBA00023270"/>
    </source>
</evidence>
<name>A0A7V4DEN9_9BACT</name>
<evidence type="ECO:0000256" key="5">
    <source>
        <dbReference type="ARBA" id="ARBA00023115"/>
    </source>
</evidence>